<organism evidence="1 2">
    <name type="scientific">Enhygromyxa salina</name>
    <dbReference type="NCBI Taxonomy" id="215803"/>
    <lineage>
        <taxon>Bacteria</taxon>
        <taxon>Pseudomonadati</taxon>
        <taxon>Myxococcota</taxon>
        <taxon>Polyangia</taxon>
        <taxon>Nannocystales</taxon>
        <taxon>Nannocystaceae</taxon>
        <taxon>Enhygromyxa</taxon>
    </lineage>
</organism>
<dbReference type="InterPro" id="IPR005358">
    <property type="entry name" value="Puta_zinc/iron-chelating_dom"/>
</dbReference>
<evidence type="ECO:0000313" key="2">
    <source>
        <dbReference type="Proteomes" id="UP000031599"/>
    </source>
</evidence>
<dbReference type="Pfam" id="PF03692">
    <property type="entry name" value="CxxCxxCC"/>
    <property type="match status" value="1"/>
</dbReference>
<dbReference type="Proteomes" id="UP000031599">
    <property type="component" value="Unassembled WGS sequence"/>
</dbReference>
<dbReference type="EMBL" id="JMCC02000011">
    <property type="protein sequence ID" value="KIG18386.1"/>
    <property type="molecule type" value="Genomic_DNA"/>
</dbReference>
<proteinExistence type="predicted"/>
<evidence type="ECO:0000313" key="1">
    <source>
        <dbReference type="EMBL" id="KIG18386.1"/>
    </source>
</evidence>
<dbReference type="RefSeq" id="WP_052547011.1">
    <property type="nucleotide sequence ID" value="NZ_JMCC02000011.1"/>
</dbReference>
<accession>A0A0C2D5E1</accession>
<evidence type="ECO:0008006" key="3">
    <source>
        <dbReference type="Google" id="ProtNLM"/>
    </source>
</evidence>
<reference evidence="1 2" key="1">
    <citation type="submission" date="2014-12" db="EMBL/GenBank/DDBJ databases">
        <title>Genome assembly of Enhygromyxa salina DSM 15201.</title>
        <authorList>
            <person name="Sharma G."/>
            <person name="Subramanian S."/>
        </authorList>
    </citation>
    <scope>NUCLEOTIDE SEQUENCE [LARGE SCALE GENOMIC DNA]</scope>
    <source>
        <strain evidence="1 2">DSM 15201</strain>
    </source>
</reference>
<gene>
    <name evidence="1" type="ORF">DB30_00671</name>
</gene>
<comment type="caution">
    <text evidence="1">The sequence shown here is derived from an EMBL/GenBank/DDBJ whole genome shotgun (WGS) entry which is preliminary data.</text>
</comment>
<protein>
    <recommendedName>
        <fullName evidence="3">Flagellin N-methylase</fullName>
    </recommendedName>
</protein>
<sequence>MPRLFDKLLRRRKLDVSVSREVAERASDHLLAMDDALEQLAELPGLEDVKRTRTLPAQFLPLWDQALASYDAYVQAMTTGPRTLAVQCQAGCSACCHDVPTGVQAVELLAIYASYREFEDFATLHNLACDLSDAFMALLANEAPGETVVRSDSPTYARAQLGYRQAGRPCMFLDADQRCRIYARRPLTCRMHHAITDPSWCRVDHPKAEDAVTPRLEPPSDILEHMRTIAKRLDLQLPTTLFAGLGLLGGQVMQTQPLRVRDETKAKRRSLPKFRGK</sequence>
<dbReference type="AlphaFoldDB" id="A0A0C2D5E1"/>
<name>A0A0C2D5E1_9BACT</name>